<proteinExistence type="inferred from homology"/>
<dbReference type="CDD" id="cd05233">
    <property type="entry name" value="SDR_c"/>
    <property type="match status" value="1"/>
</dbReference>
<dbReference type="FunFam" id="3.40.50.720:FF:000084">
    <property type="entry name" value="Short-chain dehydrogenase reductase"/>
    <property type="match status" value="1"/>
</dbReference>
<dbReference type="Proteomes" id="UP000235036">
    <property type="component" value="Unassembled WGS sequence"/>
</dbReference>
<dbReference type="InterPro" id="IPR036291">
    <property type="entry name" value="NAD(P)-bd_dom_sf"/>
</dbReference>
<comment type="similarity">
    <text evidence="1 3">Belongs to the short-chain dehydrogenases/reductases (SDR) family.</text>
</comment>
<dbReference type="PROSITE" id="PS00061">
    <property type="entry name" value="ADH_SHORT"/>
    <property type="match status" value="1"/>
</dbReference>
<evidence type="ECO:0000313" key="5">
    <source>
        <dbReference type="Proteomes" id="UP000235036"/>
    </source>
</evidence>
<dbReference type="GO" id="GO:0016020">
    <property type="term" value="C:membrane"/>
    <property type="evidence" value="ECO:0007669"/>
    <property type="project" value="TreeGrafter"/>
</dbReference>
<dbReference type="SUPFAM" id="SSF51735">
    <property type="entry name" value="NAD(P)-binding Rossmann-fold domains"/>
    <property type="match status" value="1"/>
</dbReference>
<dbReference type="PANTHER" id="PTHR44196:SF1">
    <property type="entry name" value="DEHYDROGENASE_REDUCTASE SDR FAMILY MEMBER 7B"/>
    <property type="match status" value="1"/>
</dbReference>
<dbReference type="PANTHER" id="PTHR44196">
    <property type="entry name" value="DEHYDROGENASE/REDUCTASE SDR FAMILY MEMBER 7B"/>
    <property type="match status" value="1"/>
</dbReference>
<name>A0A2N6JWP5_FISMU</name>
<comment type="caution">
    <text evidence="4">The sequence shown here is derived from an EMBL/GenBank/DDBJ whole genome shotgun (WGS) entry which is preliminary data.</text>
</comment>
<dbReference type="InterPro" id="IPR020904">
    <property type="entry name" value="Sc_DH/Rdtase_CS"/>
</dbReference>
<keyword evidence="5" id="KW-1185">Reference proteome</keyword>
<evidence type="ECO:0000256" key="1">
    <source>
        <dbReference type="ARBA" id="ARBA00006484"/>
    </source>
</evidence>
<dbReference type="GO" id="GO:0016491">
    <property type="term" value="F:oxidoreductase activity"/>
    <property type="evidence" value="ECO:0007669"/>
    <property type="project" value="UniProtKB-KW"/>
</dbReference>
<protein>
    <submittedName>
        <fullName evidence="4">NAD(P)-dependent oxidoreductase</fullName>
    </submittedName>
</protein>
<gene>
    <name evidence="4" type="ORF">CEN44_24370</name>
</gene>
<dbReference type="InterPro" id="IPR002347">
    <property type="entry name" value="SDR_fam"/>
</dbReference>
<reference evidence="4 5" key="1">
    <citation type="submission" date="2017-08" db="EMBL/GenBank/DDBJ databases">
        <title>Genomes of Fischerella (Mastigocladus) sp. strains.</title>
        <authorList>
            <person name="Miller S.R."/>
        </authorList>
    </citation>
    <scope>NUCLEOTIDE SEQUENCE [LARGE SCALE GENOMIC DNA]</scope>
    <source>
        <strain evidence="4 5">CCMEE 5323</strain>
    </source>
</reference>
<evidence type="ECO:0000313" key="4">
    <source>
        <dbReference type="EMBL" id="PLZ84603.1"/>
    </source>
</evidence>
<sequence length="272" mass="30290">MAPTALITGGSEGIGKATALLFARKGYDLILAARHTDRLETTAQEIQRIGGTAPLTVTCDVTDPSQVKGLIEKALDHYSYIDVLINNAGIFAEGPVEQFSLEDWHKIIDTNLWGYIHTINELLPHFLNRRKGTIVNVSSIGGKVPNPYLVPYCTTKFAVTGLTESLHAELKPKGIFVCGIYPNLIKSNFVERAIFRGKDEQDLQKRRQQIENLFQNPVIEKPEDVANGIWDAVKNHKSEVFVGSANLSQAAYRLFPGLLQWASRQVFKNEDK</sequence>
<keyword evidence="2" id="KW-0560">Oxidoreductase</keyword>
<evidence type="ECO:0000256" key="2">
    <source>
        <dbReference type="ARBA" id="ARBA00023002"/>
    </source>
</evidence>
<dbReference type="PRINTS" id="PR00080">
    <property type="entry name" value="SDRFAMILY"/>
</dbReference>
<accession>A0A2N6JWP5</accession>
<dbReference type="RefSeq" id="WP_016868480.1">
    <property type="nucleotide sequence ID" value="NZ_CAWNVR010000718.1"/>
</dbReference>
<evidence type="ECO:0000256" key="3">
    <source>
        <dbReference type="RuleBase" id="RU000363"/>
    </source>
</evidence>
<dbReference type="Pfam" id="PF00106">
    <property type="entry name" value="adh_short"/>
    <property type="match status" value="1"/>
</dbReference>
<organism evidence="4 5">
    <name type="scientific">Fischerella muscicola CCMEE 5323</name>
    <dbReference type="NCBI Taxonomy" id="2019572"/>
    <lineage>
        <taxon>Bacteria</taxon>
        <taxon>Bacillati</taxon>
        <taxon>Cyanobacteriota</taxon>
        <taxon>Cyanophyceae</taxon>
        <taxon>Nostocales</taxon>
        <taxon>Hapalosiphonaceae</taxon>
        <taxon>Fischerella</taxon>
    </lineage>
</organism>
<dbReference type="PIRSF" id="PIRSF000126">
    <property type="entry name" value="11-beta-HSD1"/>
    <property type="match status" value="1"/>
</dbReference>
<dbReference type="PRINTS" id="PR00081">
    <property type="entry name" value="GDHRDH"/>
</dbReference>
<dbReference type="Gene3D" id="3.40.50.720">
    <property type="entry name" value="NAD(P)-binding Rossmann-like Domain"/>
    <property type="match status" value="1"/>
</dbReference>
<dbReference type="EMBL" id="NRQW01000579">
    <property type="protein sequence ID" value="PLZ84603.1"/>
    <property type="molecule type" value="Genomic_DNA"/>
</dbReference>
<dbReference type="AlphaFoldDB" id="A0A2N6JWP5"/>